<evidence type="ECO:0000313" key="4">
    <source>
        <dbReference type="Proteomes" id="UP000077051"/>
    </source>
</evidence>
<evidence type="ECO:0000259" key="2">
    <source>
        <dbReference type="Pfam" id="PF20597"/>
    </source>
</evidence>
<feature type="domain" description="Choice-of-anchor A" evidence="2">
    <location>
        <begin position="209"/>
        <end position="306"/>
    </location>
</feature>
<sequence>MKLFRLALIATTLLYASTCYATYCDADLKKFSAFNIVSSNVFRGEGDGSMLFDGSALIAEHYNLDNAVINLKRNIQCEVAGYLREKEAALWLGEGSALNASIYGGHIIGTLLNSQFIYRTNDDCVVRYSDAFLNGDYMLEYNGLLMAQDLISYSPTHYLDSQGVIHPVANAAANEADYHVFTFQSCTDEATCAPYPDDGQTSDPRGLLFGANDWQGPTTAWPTDKVILFNIPVSAAEGLTISGTHNLMANGLKACGTIWNMYPSTQNSDKFALTFANSNPIGGQFIAPTATFYNNQSNADAILYGSIYTGTYIPRLTFNSRLGHFDAFGESCSGKFDCWPIANEDFAAIDASDQIANDREYADVSYSTTEEQETLIFTSWFFDGSTSTAFSTWTETLSPSTVTSTSIDGITGTVLVVTQVPTMVLTQETVSRHITTEYTPSVIIATATVQTTTTATVTQTLTENEMVIASTTLTLDKPYITVTETIVSVFNSVTNVRETTEIVNIEPPQTTNAATEAIL</sequence>
<organism evidence="3 4">
    <name type="scientific">Mucor lusitanicus CBS 277.49</name>
    <dbReference type="NCBI Taxonomy" id="747725"/>
    <lineage>
        <taxon>Eukaryota</taxon>
        <taxon>Fungi</taxon>
        <taxon>Fungi incertae sedis</taxon>
        <taxon>Mucoromycota</taxon>
        <taxon>Mucoromycotina</taxon>
        <taxon>Mucoromycetes</taxon>
        <taxon>Mucorales</taxon>
        <taxon>Mucorineae</taxon>
        <taxon>Mucoraceae</taxon>
        <taxon>Mucor</taxon>
    </lineage>
</organism>
<protein>
    <recommendedName>
        <fullName evidence="2">Choice-of-anchor A domain-containing protein</fullName>
    </recommendedName>
</protein>
<gene>
    <name evidence="3" type="ORF">MUCCIDRAFT_114740</name>
</gene>
<reference evidence="3 4" key="1">
    <citation type="submission" date="2015-06" db="EMBL/GenBank/DDBJ databases">
        <title>Expansion of signal transduction pathways in fungi by whole-genome duplication.</title>
        <authorList>
            <consortium name="DOE Joint Genome Institute"/>
            <person name="Corrochano L.M."/>
            <person name="Kuo A."/>
            <person name="Marcet-Houben M."/>
            <person name="Polaino S."/>
            <person name="Salamov A."/>
            <person name="Villalobos J.M."/>
            <person name="Alvarez M.I."/>
            <person name="Avalos J."/>
            <person name="Benito E.P."/>
            <person name="Benoit I."/>
            <person name="Burger G."/>
            <person name="Camino L.P."/>
            <person name="Canovas D."/>
            <person name="Cerda-Olmedo E."/>
            <person name="Cheng J.-F."/>
            <person name="Dominguez A."/>
            <person name="Elias M."/>
            <person name="Eslava A.P."/>
            <person name="Glaser F."/>
            <person name="Grimwood J."/>
            <person name="Gutierrez G."/>
            <person name="Heitman J."/>
            <person name="Henrissat B."/>
            <person name="Iturriaga E.A."/>
            <person name="Lang B.F."/>
            <person name="Lavin J.L."/>
            <person name="Lee S."/>
            <person name="Li W."/>
            <person name="Lindquist E."/>
            <person name="Lopez-Garcia S."/>
            <person name="Luque E.M."/>
            <person name="Marcos A.T."/>
            <person name="Martin J."/>
            <person name="Mccluskey K."/>
            <person name="Medina H.R."/>
            <person name="Miralles-Duran A."/>
            <person name="Miyazaki A."/>
            <person name="Munoz-Torres E."/>
            <person name="Oguiza J.A."/>
            <person name="Ohm R."/>
            <person name="Olmedo M."/>
            <person name="Orejas M."/>
            <person name="Ortiz-Castellanos L."/>
            <person name="Pisabarro A.G."/>
            <person name="Rodriguez-Romero J."/>
            <person name="Ruiz-Herrera J."/>
            <person name="Ruiz-Vazquez R."/>
            <person name="Sanz C."/>
            <person name="Schackwitz W."/>
            <person name="Schmutz J."/>
            <person name="Shahriari M."/>
            <person name="Shelest E."/>
            <person name="Silva-Franco F."/>
            <person name="Soanes D."/>
            <person name="Syed K."/>
            <person name="Tagua V.G."/>
            <person name="Talbot N.J."/>
            <person name="Thon M."/>
            <person name="De Vries R.P."/>
            <person name="Wiebenga A."/>
            <person name="Yadav J.S."/>
            <person name="Braun E.L."/>
            <person name="Baker S."/>
            <person name="Garre V."/>
            <person name="Horwitz B."/>
            <person name="Torres-Martinez S."/>
            <person name="Idnurm A."/>
            <person name="Herrera-Estrella A."/>
            <person name="Gabaldon T."/>
            <person name="Grigoriev I.V."/>
        </authorList>
    </citation>
    <scope>NUCLEOTIDE SEQUENCE [LARGE SCALE GENOMIC DNA]</scope>
    <source>
        <strain evidence="3 4">CBS 277.49</strain>
    </source>
</reference>
<dbReference type="Pfam" id="PF20597">
    <property type="entry name" value="pAdhesive_15"/>
    <property type="match status" value="1"/>
</dbReference>
<feature type="signal peptide" evidence="1">
    <location>
        <begin position="1"/>
        <end position="21"/>
    </location>
</feature>
<proteinExistence type="predicted"/>
<dbReference type="Proteomes" id="UP000077051">
    <property type="component" value="Unassembled WGS sequence"/>
</dbReference>
<dbReference type="InterPro" id="IPR026588">
    <property type="entry name" value="Choice_anch_A"/>
</dbReference>
<evidence type="ECO:0000256" key="1">
    <source>
        <dbReference type="SAM" id="SignalP"/>
    </source>
</evidence>
<dbReference type="OrthoDB" id="2280597at2759"/>
<dbReference type="EMBL" id="AMYB01000008">
    <property type="protein sequence ID" value="OAC99546.1"/>
    <property type="molecule type" value="Genomic_DNA"/>
</dbReference>
<keyword evidence="1" id="KW-0732">Signal</keyword>
<feature type="chain" id="PRO_5007841236" description="Choice-of-anchor A domain-containing protein" evidence="1">
    <location>
        <begin position="22"/>
        <end position="519"/>
    </location>
</feature>
<comment type="caution">
    <text evidence="3">The sequence shown here is derived from an EMBL/GenBank/DDBJ whole genome shotgun (WGS) entry which is preliminary data.</text>
</comment>
<accession>A0A162YMY9</accession>
<name>A0A162YMY9_MUCCL</name>
<dbReference type="STRING" id="747725.A0A162YMY9"/>
<keyword evidence="4" id="KW-1185">Reference proteome</keyword>
<evidence type="ECO:0000313" key="3">
    <source>
        <dbReference type="EMBL" id="OAC99546.1"/>
    </source>
</evidence>
<dbReference type="AlphaFoldDB" id="A0A162YMY9"/>
<dbReference type="VEuPathDB" id="FungiDB:MUCCIDRAFT_114740"/>